<dbReference type="InterPro" id="IPR023214">
    <property type="entry name" value="HAD_sf"/>
</dbReference>
<dbReference type="PANTHER" id="PTHR18901">
    <property type="entry name" value="2-DEOXYGLUCOSE-6-PHOSPHATE PHOSPHATASE 2"/>
    <property type="match status" value="1"/>
</dbReference>
<dbReference type="Gene3D" id="3.40.50.1000">
    <property type="entry name" value="HAD superfamily/HAD-like"/>
    <property type="match status" value="1"/>
</dbReference>
<dbReference type="RefSeq" id="WP_349181657.1">
    <property type="nucleotide sequence ID" value="NZ_JBBNGS010000003.1"/>
</dbReference>
<dbReference type="CDD" id="cd07505">
    <property type="entry name" value="HAD_BPGM-like"/>
    <property type="match status" value="1"/>
</dbReference>
<dbReference type="InterPro" id="IPR023198">
    <property type="entry name" value="PGP-like_dom2"/>
</dbReference>
<dbReference type="InterPro" id="IPR041492">
    <property type="entry name" value="HAD_2"/>
</dbReference>
<gene>
    <name evidence="7" type="ORF">AAAT05_02525</name>
</gene>
<keyword evidence="8" id="KW-1185">Reference proteome</keyword>
<dbReference type="InterPro" id="IPR006439">
    <property type="entry name" value="HAD-SF_hydro_IA"/>
</dbReference>
<dbReference type="EMBL" id="JBBNGS010000003">
    <property type="protein sequence ID" value="MEQ2637225.1"/>
    <property type="molecule type" value="Genomic_DNA"/>
</dbReference>
<dbReference type="GO" id="GO:0004788">
    <property type="term" value="F:thiamine diphosphokinase activity"/>
    <property type="evidence" value="ECO:0007669"/>
    <property type="project" value="UniProtKB-EC"/>
</dbReference>
<dbReference type="Gene3D" id="3.40.50.10240">
    <property type="entry name" value="Thiamin pyrophosphokinase, catalytic domain"/>
    <property type="match status" value="1"/>
</dbReference>
<dbReference type="NCBIfam" id="TIGR01509">
    <property type="entry name" value="HAD-SF-IA-v3"/>
    <property type="match status" value="1"/>
</dbReference>
<dbReference type="InterPro" id="IPR036759">
    <property type="entry name" value="TPK_catalytic_sf"/>
</dbReference>
<dbReference type="InterPro" id="IPR036371">
    <property type="entry name" value="TPK_B1-bd_sf"/>
</dbReference>
<dbReference type="NCBIfam" id="TIGR01378">
    <property type="entry name" value="thi_PPkinase"/>
    <property type="match status" value="1"/>
</dbReference>
<evidence type="ECO:0000313" key="7">
    <source>
        <dbReference type="EMBL" id="MEQ2637225.1"/>
    </source>
</evidence>
<dbReference type="SUPFAM" id="SSF63862">
    <property type="entry name" value="Thiamin pyrophosphokinase, substrate-binding domain"/>
    <property type="match status" value="1"/>
</dbReference>
<feature type="domain" description="Thiamin pyrophosphokinase thiamin-binding" evidence="6">
    <location>
        <begin position="392"/>
        <end position="452"/>
    </location>
</feature>
<reference evidence="7 8" key="1">
    <citation type="submission" date="2024-04" db="EMBL/GenBank/DDBJ databases">
        <title>Human intestinal bacterial collection.</title>
        <authorList>
            <person name="Pauvert C."/>
            <person name="Hitch T.C.A."/>
            <person name="Clavel T."/>
        </authorList>
    </citation>
    <scope>NUCLEOTIDE SEQUENCE [LARGE SCALE GENOMIC DNA]</scope>
    <source>
        <strain evidence="7 8">CLA-AA-H197</strain>
    </source>
</reference>
<dbReference type="Pfam" id="PF13419">
    <property type="entry name" value="HAD_2"/>
    <property type="match status" value="1"/>
</dbReference>
<dbReference type="SUPFAM" id="SSF63999">
    <property type="entry name" value="Thiamin pyrophosphokinase, catalytic domain"/>
    <property type="match status" value="1"/>
</dbReference>
<sequence>MPITGAIFDCDGTLADSMGMWRQVVEGLLVKRGMPVPPDFYERTEPVSLHDGCVMVHEEFGLGQDAESLYEELCADVRAAYARVPLLPGAREFLQELACAGIPMVMASSTPVRELRSCLETHGIAGFFKDVVSTEDVGGRDKEFPDVYEEALRRLGTPKESTWVFEDAPFGVQTSHRAGFNVVGLMNDHDGRREEDVRPYCDVYAHGYAELSLALLNDYARPADASASGFSAGEKPLQVLVVDGSPEPSSPETVARLAAEADYVVCADGGAAACRAAGVAPDVFCGDADSASADDADWARGAAKTDIRFPAEKYATDLSLALDCARHEAARQGRALALTLTCASGGRPDHALAVVGLLAELAQEGAACARLVEDASELRVLAPAGQAEWRLGVDACGRTFSAVAVAPNTRIDEKGLKWELADKPMGLLDDLGISNVVVDDDACVTCRSGAVAAFLLRG</sequence>
<keyword evidence="3" id="KW-0418">Kinase</keyword>
<dbReference type="InterPro" id="IPR007371">
    <property type="entry name" value="TPK_catalytic"/>
</dbReference>
<evidence type="ECO:0000256" key="3">
    <source>
        <dbReference type="ARBA" id="ARBA00022777"/>
    </source>
</evidence>
<dbReference type="Gene3D" id="1.10.150.240">
    <property type="entry name" value="Putative phosphatase, domain 2"/>
    <property type="match status" value="1"/>
</dbReference>
<evidence type="ECO:0000256" key="1">
    <source>
        <dbReference type="ARBA" id="ARBA00022679"/>
    </source>
</evidence>
<dbReference type="Pfam" id="PF04265">
    <property type="entry name" value="TPK_B1_binding"/>
    <property type="match status" value="1"/>
</dbReference>
<protein>
    <recommendedName>
        <fullName evidence="5">Thiamine diphosphokinase</fullName>
        <ecNumber evidence="5">2.7.6.2</ecNumber>
    </recommendedName>
</protein>
<keyword evidence="4" id="KW-0067">ATP-binding</keyword>
<dbReference type="SFLD" id="SFLDG01129">
    <property type="entry name" value="C1.5:_HAD__Beta-PGM__Phosphata"/>
    <property type="match status" value="1"/>
</dbReference>
<proteinExistence type="predicted"/>
<dbReference type="InterPro" id="IPR036412">
    <property type="entry name" value="HAD-like_sf"/>
</dbReference>
<organism evidence="7 8">
    <name type="scientific">Paratractidigestivibacter faecalis</name>
    <dbReference type="NCBI Taxonomy" id="2292441"/>
    <lineage>
        <taxon>Bacteria</taxon>
        <taxon>Bacillati</taxon>
        <taxon>Actinomycetota</taxon>
        <taxon>Coriobacteriia</taxon>
        <taxon>Coriobacteriales</taxon>
        <taxon>Atopobiaceae</taxon>
        <taxon>Paratractidigestivibacter</taxon>
    </lineage>
</organism>
<evidence type="ECO:0000256" key="4">
    <source>
        <dbReference type="ARBA" id="ARBA00022840"/>
    </source>
</evidence>
<evidence type="ECO:0000256" key="2">
    <source>
        <dbReference type="ARBA" id="ARBA00022741"/>
    </source>
</evidence>
<dbReference type="SFLD" id="SFLDS00003">
    <property type="entry name" value="Haloacid_Dehalogenase"/>
    <property type="match status" value="1"/>
</dbReference>
<evidence type="ECO:0000256" key="5">
    <source>
        <dbReference type="NCBIfam" id="TIGR01378"/>
    </source>
</evidence>
<dbReference type="Pfam" id="PF04263">
    <property type="entry name" value="TPK_catalytic"/>
    <property type="match status" value="1"/>
</dbReference>
<dbReference type="InterPro" id="IPR006282">
    <property type="entry name" value="Thi_PPkinase"/>
</dbReference>
<dbReference type="InterPro" id="IPR007373">
    <property type="entry name" value="Thiamin_PyroPKinase_B1-bd"/>
</dbReference>
<accession>A0ABV1IE93</accession>
<dbReference type="Proteomes" id="UP001478817">
    <property type="component" value="Unassembled WGS sequence"/>
</dbReference>
<comment type="caution">
    <text evidence="7">The sequence shown here is derived from an EMBL/GenBank/DDBJ whole genome shotgun (WGS) entry which is preliminary data.</text>
</comment>
<dbReference type="SMART" id="SM00983">
    <property type="entry name" value="TPK_B1_binding"/>
    <property type="match status" value="1"/>
</dbReference>
<name>A0ABV1IE93_9ACTN</name>
<evidence type="ECO:0000259" key="6">
    <source>
        <dbReference type="SMART" id="SM00983"/>
    </source>
</evidence>
<dbReference type="PANTHER" id="PTHR18901:SF38">
    <property type="entry name" value="PSEUDOURIDINE-5'-PHOSPHATASE"/>
    <property type="match status" value="1"/>
</dbReference>
<keyword evidence="2" id="KW-0547">Nucleotide-binding</keyword>
<dbReference type="SUPFAM" id="SSF56784">
    <property type="entry name" value="HAD-like"/>
    <property type="match status" value="1"/>
</dbReference>
<keyword evidence="1 7" id="KW-0808">Transferase</keyword>
<dbReference type="EC" id="2.7.6.2" evidence="5"/>
<evidence type="ECO:0000313" key="8">
    <source>
        <dbReference type="Proteomes" id="UP001478817"/>
    </source>
</evidence>